<dbReference type="GeneID" id="92710460"/>
<dbReference type="Pfam" id="PF16344">
    <property type="entry name" value="FecR_C"/>
    <property type="match status" value="1"/>
</dbReference>
<dbReference type="RefSeq" id="WP_025830497.1">
    <property type="nucleotide sequence ID" value="NZ_FQZN01000001.1"/>
</dbReference>
<dbReference type="GO" id="GO:0016989">
    <property type="term" value="F:sigma factor antagonist activity"/>
    <property type="evidence" value="ECO:0007669"/>
    <property type="project" value="TreeGrafter"/>
</dbReference>
<evidence type="ECO:0000259" key="4">
    <source>
        <dbReference type="Pfam" id="PF16344"/>
    </source>
</evidence>
<dbReference type="FunFam" id="2.60.120.1440:FF:000001">
    <property type="entry name" value="Putative anti-sigma factor"/>
    <property type="match status" value="1"/>
</dbReference>
<feature type="domain" description="FecR protein" evidence="3">
    <location>
        <begin position="144"/>
        <end position="236"/>
    </location>
</feature>
<evidence type="ECO:0000259" key="3">
    <source>
        <dbReference type="Pfam" id="PF04773"/>
    </source>
</evidence>
<evidence type="ECO:0000256" key="1">
    <source>
        <dbReference type="SAM" id="MobiDB-lite"/>
    </source>
</evidence>
<dbReference type="AlphaFoldDB" id="A0A1M6AET2"/>
<feature type="domain" description="Protein FecR C-terminal" evidence="4">
    <location>
        <begin position="280"/>
        <end position="346"/>
    </location>
</feature>
<evidence type="ECO:0000313" key="6">
    <source>
        <dbReference type="Proteomes" id="UP000184192"/>
    </source>
</evidence>
<keyword evidence="2" id="KW-1133">Transmembrane helix</keyword>
<evidence type="ECO:0000313" key="5">
    <source>
        <dbReference type="EMBL" id="SHI34922.1"/>
    </source>
</evidence>
<dbReference type="Proteomes" id="UP000184192">
    <property type="component" value="Unassembled WGS sequence"/>
</dbReference>
<dbReference type="PANTHER" id="PTHR30273">
    <property type="entry name" value="PERIPLASMIC SIGNAL SENSOR AND SIGMA FACTOR ACTIVATOR FECR-RELATED"/>
    <property type="match status" value="1"/>
</dbReference>
<evidence type="ECO:0000256" key="2">
    <source>
        <dbReference type="SAM" id="Phobius"/>
    </source>
</evidence>
<proteinExistence type="predicted"/>
<gene>
    <name evidence="5" type="ORF">SAMN05444350_101213</name>
</gene>
<dbReference type="Pfam" id="PF04773">
    <property type="entry name" value="FecR"/>
    <property type="match status" value="1"/>
</dbReference>
<name>A0A1M6AET2_9BACE</name>
<keyword evidence="2" id="KW-0812">Transmembrane</keyword>
<reference evidence="6" key="1">
    <citation type="submission" date="2016-11" db="EMBL/GenBank/DDBJ databases">
        <authorList>
            <person name="Varghese N."/>
            <person name="Submissions S."/>
        </authorList>
    </citation>
    <scope>NUCLEOTIDE SEQUENCE [LARGE SCALE GENOMIC DNA]</scope>
    <source>
        <strain evidence="6">DSM 26884</strain>
    </source>
</reference>
<dbReference type="PANTHER" id="PTHR30273:SF2">
    <property type="entry name" value="PROTEIN FECR"/>
    <property type="match status" value="1"/>
</dbReference>
<dbReference type="Gene3D" id="3.55.50.30">
    <property type="match status" value="1"/>
</dbReference>
<dbReference type="Gene3D" id="2.60.120.1440">
    <property type="match status" value="1"/>
</dbReference>
<dbReference type="InterPro" id="IPR012373">
    <property type="entry name" value="Ferrdict_sens_TM"/>
</dbReference>
<feature type="region of interest" description="Disordered" evidence="1">
    <location>
        <begin position="74"/>
        <end position="97"/>
    </location>
</feature>
<sequence>MEKGYYKNLAEKYFAGDITEAEISELAGWIRNNAQLTGWWEKEFEKSAADISPALRDKMFAKIKTEVLKEAPGTSEVSGLSDKDAAATHTPQQPAVKRTPGKALVPAWARWAAMICIPICIAFFTYNILSISNTDKARSPFIVKADKGDKATVVLPDGTDVILNSASQLSYLSDFGRNERRVQLEGEGYFKVAHDTRRTFIVQVDELEVKVMGTVFNVCAYSNDQDVTVVLLEGKVGVYTPSTSTTLSPGEKINYNKSTRKLSTEKVYPDDYVSWTKGSLYFQNESLENIMKALSRVYDVTIRIDSPKISEERFTGTIPGGGIQNALNIIMLTSPFRYEMEDSVIILKEK</sequence>
<accession>A0A1M6AET2</accession>
<feature type="transmembrane region" description="Helical" evidence="2">
    <location>
        <begin position="108"/>
        <end position="129"/>
    </location>
</feature>
<keyword evidence="2" id="KW-0472">Membrane</keyword>
<dbReference type="InterPro" id="IPR006860">
    <property type="entry name" value="FecR"/>
</dbReference>
<protein>
    <submittedName>
        <fullName evidence="5">FecR family protein</fullName>
    </submittedName>
</protein>
<dbReference type="EMBL" id="FQZN01000001">
    <property type="protein sequence ID" value="SHI34922.1"/>
    <property type="molecule type" value="Genomic_DNA"/>
</dbReference>
<dbReference type="eggNOG" id="COG3712">
    <property type="taxonomic scope" value="Bacteria"/>
</dbReference>
<dbReference type="PIRSF" id="PIRSF018266">
    <property type="entry name" value="FecR"/>
    <property type="match status" value="1"/>
</dbReference>
<dbReference type="InterPro" id="IPR032508">
    <property type="entry name" value="FecR_C"/>
</dbReference>
<organism evidence="5 6">
    <name type="scientific">Bacteroides stercorirosoris</name>
    <dbReference type="NCBI Taxonomy" id="871324"/>
    <lineage>
        <taxon>Bacteria</taxon>
        <taxon>Pseudomonadati</taxon>
        <taxon>Bacteroidota</taxon>
        <taxon>Bacteroidia</taxon>
        <taxon>Bacteroidales</taxon>
        <taxon>Bacteroidaceae</taxon>
        <taxon>Bacteroides</taxon>
    </lineage>
</organism>
<keyword evidence="6" id="KW-1185">Reference proteome</keyword>